<proteinExistence type="predicted"/>
<protein>
    <submittedName>
        <fullName evidence="4">Zinc-ribbon domain-containing protein</fullName>
    </submittedName>
</protein>
<comment type="caution">
    <text evidence="4">The sequence shown here is derived from an EMBL/GenBank/DDBJ whole genome shotgun (WGS) entry which is preliminary data.</text>
</comment>
<feature type="transmembrane region" description="Helical" evidence="1">
    <location>
        <begin position="67"/>
        <end position="91"/>
    </location>
</feature>
<sequence length="312" mass="33285">MKDSEFCPKCGAKLEPGEPFCGNCGFDTESTDNAMLVPQDPIQPAPMVSAQIPGPPKTSSSGSQKTAIIILSVLLGVVVLISGVTFLWFSLGSRLISNSTNTAANHSTQGSTGEKQGTIELPSYSLNEGSYTSSQKVEINKPAGEEIVVYFTIDGSDPTDKSSRYDSAIVLSTTTTLKSIAIDKNGNTSGIKTGSYTITIPQQATTQQPAATTTPAATVEPEVSEWQQFENNISGTWQWTDGSGFTLYYQFSNGMLLVTDGGSDYYYDYYSSTVTTGTNGTVYTGGDQLYIDCNPLGDNAIYINGYLCTYAP</sequence>
<feature type="domain" description="Zinc-ribbon" evidence="2">
    <location>
        <begin position="6"/>
        <end position="26"/>
    </location>
</feature>
<reference evidence="4 5" key="1">
    <citation type="journal article" date="2020" name="mSystems">
        <title>Defining Genomic and Predicted Metabolic Features of the Acetobacterium Genus.</title>
        <authorList>
            <person name="Ross D.E."/>
            <person name="Marshall C.W."/>
            <person name="Gulliver D."/>
            <person name="May H.D."/>
            <person name="Norman R.S."/>
        </authorList>
    </citation>
    <scope>NUCLEOTIDE SEQUENCE [LARGE SCALE GENOMIC DNA]</scope>
    <source>
        <strain evidence="4 5">DSM 4132</strain>
    </source>
</reference>
<evidence type="ECO:0000313" key="5">
    <source>
        <dbReference type="Proteomes" id="UP000622405"/>
    </source>
</evidence>
<keyword evidence="1" id="KW-0472">Membrane</keyword>
<evidence type="ECO:0000259" key="2">
    <source>
        <dbReference type="Pfam" id="PF13240"/>
    </source>
</evidence>
<organism evidence="4 5">
    <name type="scientific">Acetobacterium malicum</name>
    <dbReference type="NCBI Taxonomy" id="52692"/>
    <lineage>
        <taxon>Bacteria</taxon>
        <taxon>Bacillati</taxon>
        <taxon>Bacillota</taxon>
        <taxon>Clostridia</taxon>
        <taxon>Eubacteriales</taxon>
        <taxon>Eubacteriaceae</taxon>
        <taxon>Acetobacterium</taxon>
    </lineage>
</organism>
<accession>A0ABR6Z1B0</accession>
<evidence type="ECO:0000256" key="1">
    <source>
        <dbReference type="SAM" id="Phobius"/>
    </source>
</evidence>
<dbReference type="RefSeq" id="WP_186895344.1">
    <property type="nucleotide sequence ID" value="NZ_WJBE01000023.1"/>
</dbReference>
<keyword evidence="1" id="KW-1133">Transmembrane helix</keyword>
<gene>
    <name evidence="4" type="ORF">GH811_16640</name>
</gene>
<dbReference type="Pfam" id="PF13290">
    <property type="entry name" value="CHB_HEX_C_1"/>
    <property type="match status" value="1"/>
</dbReference>
<keyword evidence="5" id="KW-1185">Reference proteome</keyword>
<evidence type="ECO:0000313" key="4">
    <source>
        <dbReference type="EMBL" id="MBC3901240.1"/>
    </source>
</evidence>
<evidence type="ECO:0000259" key="3">
    <source>
        <dbReference type="Pfam" id="PF13290"/>
    </source>
</evidence>
<dbReference type="InterPro" id="IPR026870">
    <property type="entry name" value="Zinc_ribbon_dom"/>
</dbReference>
<dbReference type="InterPro" id="IPR059177">
    <property type="entry name" value="GH29D-like_dom"/>
</dbReference>
<dbReference type="Pfam" id="PF13240">
    <property type="entry name" value="Zn_Ribbon_1"/>
    <property type="match status" value="1"/>
</dbReference>
<feature type="domain" description="GH29D-like beta-sandwich" evidence="3">
    <location>
        <begin position="127"/>
        <end position="193"/>
    </location>
</feature>
<name>A0ABR6Z1B0_9FIRM</name>
<keyword evidence="1" id="KW-0812">Transmembrane</keyword>
<dbReference type="EMBL" id="WJBE01000023">
    <property type="protein sequence ID" value="MBC3901240.1"/>
    <property type="molecule type" value="Genomic_DNA"/>
</dbReference>
<dbReference type="Proteomes" id="UP000622405">
    <property type="component" value="Unassembled WGS sequence"/>
</dbReference>